<gene>
    <name evidence="8" type="ORF">B5V51_10573</name>
</gene>
<dbReference type="InterPro" id="IPR013087">
    <property type="entry name" value="Znf_C2H2_type"/>
</dbReference>
<dbReference type="Pfam" id="PF12171">
    <property type="entry name" value="zf-C2H2_jaz"/>
    <property type="match status" value="1"/>
</dbReference>
<comment type="caution">
    <text evidence="8">The sequence shown here is derived from an EMBL/GenBank/DDBJ whole genome shotgun (WGS) entry which is preliminary data.</text>
</comment>
<dbReference type="SMART" id="SM00355">
    <property type="entry name" value="ZnF_C2H2"/>
    <property type="match status" value="11"/>
</dbReference>
<feature type="domain" description="C2H2-type" evidence="7">
    <location>
        <begin position="336"/>
        <end position="363"/>
    </location>
</feature>
<feature type="compositionally biased region" description="Basic and acidic residues" evidence="6">
    <location>
        <begin position="56"/>
        <end position="67"/>
    </location>
</feature>
<dbReference type="PROSITE" id="PS00028">
    <property type="entry name" value="ZINC_FINGER_C2H2_1"/>
    <property type="match status" value="8"/>
</dbReference>
<organism evidence="8">
    <name type="scientific">Heliothis virescens</name>
    <name type="common">Tobacco budworm moth</name>
    <dbReference type="NCBI Taxonomy" id="7102"/>
    <lineage>
        <taxon>Eukaryota</taxon>
        <taxon>Metazoa</taxon>
        <taxon>Ecdysozoa</taxon>
        <taxon>Arthropoda</taxon>
        <taxon>Hexapoda</taxon>
        <taxon>Insecta</taxon>
        <taxon>Pterygota</taxon>
        <taxon>Neoptera</taxon>
        <taxon>Endopterygota</taxon>
        <taxon>Lepidoptera</taxon>
        <taxon>Glossata</taxon>
        <taxon>Ditrysia</taxon>
        <taxon>Noctuoidea</taxon>
        <taxon>Noctuidae</taxon>
        <taxon>Heliothinae</taxon>
        <taxon>Heliothis</taxon>
    </lineage>
</organism>
<evidence type="ECO:0000256" key="4">
    <source>
        <dbReference type="ARBA" id="ARBA00022833"/>
    </source>
</evidence>
<evidence type="ECO:0000256" key="1">
    <source>
        <dbReference type="ARBA" id="ARBA00022723"/>
    </source>
</evidence>
<dbReference type="AlphaFoldDB" id="A0A2A4IX20"/>
<keyword evidence="3 5" id="KW-0863">Zinc-finger</keyword>
<name>A0A2A4IX20_HELVI</name>
<feature type="domain" description="C2H2-type" evidence="7">
    <location>
        <begin position="448"/>
        <end position="476"/>
    </location>
</feature>
<evidence type="ECO:0000313" key="8">
    <source>
        <dbReference type="EMBL" id="PCG64487.1"/>
    </source>
</evidence>
<accession>A0A2A4IX20</accession>
<protein>
    <recommendedName>
        <fullName evidence="7">C2H2-type domain-containing protein</fullName>
    </recommendedName>
</protein>
<keyword evidence="4" id="KW-0862">Zinc</keyword>
<keyword evidence="1" id="KW-0479">Metal-binding</keyword>
<evidence type="ECO:0000256" key="2">
    <source>
        <dbReference type="ARBA" id="ARBA00022737"/>
    </source>
</evidence>
<dbReference type="FunFam" id="3.30.160.60:FF:000065">
    <property type="entry name" value="B-cell CLL/lymphoma 6, member B"/>
    <property type="match status" value="1"/>
</dbReference>
<dbReference type="PROSITE" id="PS50157">
    <property type="entry name" value="ZINC_FINGER_C2H2_2"/>
    <property type="match status" value="8"/>
</dbReference>
<dbReference type="InterPro" id="IPR022755">
    <property type="entry name" value="Znf_C2H2_jaz"/>
</dbReference>
<sequence>MASRILFEEEVSGNKDKNIKMMQEHTNQDQSIQDTNNLDNNEQTDIHNDSQTQETVTRDEKINDKTPNHQVDNSTANIANVIQENSTNNTLTDMDPAHSNSLTTILPEVPVGQSGITPSSAQGPIVKVKKKSELELLGVDVKAMEECDTQFDAFEADRQICRKYKLRKMEQQISYKEPANFPLKRSISSEELSDEPPSLTCPVCNHTFDSLRALKVHEHYHGVTTKEFTCSICSENFKKNADLLAHKVIHSGESFVCQRCKLAFSDHCDFLLHNAIHAGTSDIKCPECGLLYNRRSYYHHIKTHFSKKHKCPKCSFVTNFEENLESHDKKMHSSTYECVECRRTLKSKAQFDYHMSTHTGVKKHQCLYCGKGFATQNQRIVHTRVHTGEKPYSCDICGYRASQTTDIKRHKMTHETEKKFSCEVCSKKFLRKESLLGHMTSHTKKDMFECPACDHRYTSSVGLRVHIMMKHTNERPVECTFCNKKFVNNNQYRKHTRTKIHKRRAYGHMKLKGDFCDD</sequence>
<evidence type="ECO:0000256" key="6">
    <source>
        <dbReference type="SAM" id="MobiDB-lite"/>
    </source>
</evidence>
<dbReference type="STRING" id="7102.A0A2A4IX20"/>
<evidence type="ECO:0000256" key="3">
    <source>
        <dbReference type="ARBA" id="ARBA00022771"/>
    </source>
</evidence>
<evidence type="ECO:0000256" key="5">
    <source>
        <dbReference type="PROSITE-ProRule" id="PRU00042"/>
    </source>
</evidence>
<dbReference type="PANTHER" id="PTHR24379:SF121">
    <property type="entry name" value="C2H2-TYPE DOMAIN-CONTAINING PROTEIN"/>
    <property type="match status" value="1"/>
</dbReference>
<dbReference type="InterPro" id="IPR036236">
    <property type="entry name" value="Znf_C2H2_sf"/>
</dbReference>
<reference evidence="8" key="1">
    <citation type="submission" date="2017-09" db="EMBL/GenBank/DDBJ databases">
        <title>Contemporary evolution of a Lepidopteran species, Heliothis virescens, in response to modern agricultural practices.</title>
        <authorList>
            <person name="Fritz M.L."/>
            <person name="Deyonke A.M."/>
            <person name="Papanicolaou A."/>
            <person name="Micinski S."/>
            <person name="Westbrook J."/>
            <person name="Gould F."/>
        </authorList>
    </citation>
    <scope>NUCLEOTIDE SEQUENCE [LARGE SCALE GENOMIC DNA]</scope>
    <source>
        <strain evidence="8">HvINT-</strain>
        <tissue evidence="8">Whole body</tissue>
    </source>
</reference>
<evidence type="ECO:0000259" key="7">
    <source>
        <dbReference type="PROSITE" id="PS50157"/>
    </source>
</evidence>
<dbReference type="GO" id="GO:0005634">
    <property type="term" value="C:nucleus"/>
    <property type="evidence" value="ECO:0007669"/>
    <property type="project" value="UniProtKB-ARBA"/>
</dbReference>
<feature type="domain" description="C2H2-type" evidence="7">
    <location>
        <begin position="255"/>
        <end position="282"/>
    </location>
</feature>
<feature type="compositionally biased region" description="Polar residues" evidence="6">
    <location>
        <begin position="28"/>
        <end position="55"/>
    </location>
</feature>
<dbReference type="SUPFAM" id="SSF57667">
    <property type="entry name" value="beta-beta-alpha zinc fingers"/>
    <property type="match status" value="5"/>
</dbReference>
<feature type="domain" description="C2H2-type" evidence="7">
    <location>
        <begin position="228"/>
        <end position="255"/>
    </location>
</feature>
<dbReference type="EMBL" id="NWSH01005026">
    <property type="protein sequence ID" value="PCG64487.1"/>
    <property type="molecule type" value="Genomic_DNA"/>
</dbReference>
<dbReference type="Gene3D" id="3.30.160.60">
    <property type="entry name" value="Classic Zinc Finger"/>
    <property type="match status" value="7"/>
</dbReference>
<dbReference type="PANTHER" id="PTHR24379">
    <property type="entry name" value="KRAB AND ZINC FINGER DOMAIN-CONTAINING"/>
    <property type="match status" value="1"/>
</dbReference>
<dbReference type="FunFam" id="3.30.160.60:FF:000446">
    <property type="entry name" value="Zinc finger protein"/>
    <property type="match status" value="1"/>
</dbReference>
<feature type="domain" description="C2H2-type" evidence="7">
    <location>
        <begin position="477"/>
        <end position="506"/>
    </location>
</feature>
<feature type="domain" description="C2H2-type" evidence="7">
    <location>
        <begin position="364"/>
        <end position="391"/>
    </location>
</feature>
<keyword evidence="2" id="KW-0677">Repeat</keyword>
<feature type="region of interest" description="Disordered" evidence="6">
    <location>
        <begin position="25"/>
        <end position="70"/>
    </location>
</feature>
<dbReference type="Pfam" id="PF00096">
    <property type="entry name" value="zf-C2H2"/>
    <property type="match status" value="2"/>
</dbReference>
<proteinExistence type="predicted"/>
<feature type="domain" description="C2H2-type" evidence="7">
    <location>
        <begin position="392"/>
        <end position="419"/>
    </location>
</feature>
<dbReference type="GO" id="GO:0008270">
    <property type="term" value="F:zinc ion binding"/>
    <property type="evidence" value="ECO:0007669"/>
    <property type="project" value="UniProtKB-KW"/>
</dbReference>
<feature type="domain" description="C2H2-type" evidence="7">
    <location>
        <begin position="420"/>
        <end position="447"/>
    </location>
</feature>